<dbReference type="GO" id="GO:0006164">
    <property type="term" value="P:purine nucleotide biosynthetic process"/>
    <property type="evidence" value="ECO:0007669"/>
    <property type="project" value="UniProtKB-KW"/>
</dbReference>
<dbReference type="PANTHER" id="PTHR48099">
    <property type="entry name" value="C-1-TETRAHYDROFOLATE SYNTHASE, CYTOPLASMIC-RELATED"/>
    <property type="match status" value="1"/>
</dbReference>
<comment type="pathway">
    <text evidence="1 11">One-carbon metabolism; tetrahydrofolate interconversion.</text>
</comment>
<evidence type="ECO:0000256" key="6">
    <source>
        <dbReference type="ARBA" id="ARBA00022857"/>
    </source>
</evidence>
<dbReference type="GO" id="GO:0035999">
    <property type="term" value="P:tetrahydrofolate interconversion"/>
    <property type="evidence" value="ECO:0007669"/>
    <property type="project" value="UniProtKB-UniRule"/>
</dbReference>
<dbReference type="GO" id="GO:0000105">
    <property type="term" value="P:L-histidine biosynthetic process"/>
    <property type="evidence" value="ECO:0007669"/>
    <property type="project" value="UniProtKB-KW"/>
</dbReference>
<dbReference type="GO" id="GO:0005829">
    <property type="term" value="C:cytosol"/>
    <property type="evidence" value="ECO:0007669"/>
    <property type="project" value="TreeGrafter"/>
</dbReference>
<evidence type="ECO:0000256" key="11">
    <source>
        <dbReference type="HAMAP-Rule" id="MF_01576"/>
    </source>
</evidence>
<evidence type="ECO:0000313" key="14">
    <source>
        <dbReference type="EMBL" id="OGC55805.1"/>
    </source>
</evidence>
<dbReference type="GO" id="GO:0004488">
    <property type="term" value="F:methylenetetrahydrofolate dehydrogenase (NADP+) activity"/>
    <property type="evidence" value="ECO:0007669"/>
    <property type="project" value="UniProtKB-UniRule"/>
</dbReference>
<name>A0A1F4VF71_UNCKA</name>
<evidence type="ECO:0000256" key="3">
    <source>
        <dbReference type="ARBA" id="ARBA00022563"/>
    </source>
</evidence>
<keyword evidence="4 11" id="KW-0658">Purine biosynthesis</keyword>
<evidence type="ECO:0000256" key="5">
    <source>
        <dbReference type="ARBA" id="ARBA00022801"/>
    </source>
</evidence>
<feature type="domain" description="Tetrahydrofolate dehydrogenase/cyclohydrolase catalytic" evidence="12">
    <location>
        <begin position="6"/>
        <end position="117"/>
    </location>
</feature>
<dbReference type="HAMAP" id="MF_01576">
    <property type="entry name" value="THF_DHG_CYH"/>
    <property type="match status" value="1"/>
</dbReference>
<comment type="caution">
    <text evidence="14">The sequence shown here is derived from an EMBL/GenBank/DDBJ whole genome shotgun (WGS) entry which is preliminary data.</text>
</comment>
<comment type="catalytic activity">
    <reaction evidence="11">
        <text>(6R)-5,10-methylene-5,6,7,8-tetrahydrofolate + NADP(+) = (6R)-5,10-methenyltetrahydrofolate + NADPH</text>
        <dbReference type="Rhea" id="RHEA:22812"/>
        <dbReference type="ChEBI" id="CHEBI:15636"/>
        <dbReference type="ChEBI" id="CHEBI:57455"/>
        <dbReference type="ChEBI" id="CHEBI:57783"/>
        <dbReference type="ChEBI" id="CHEBI:58349"/>
        <dbReference type="EC" id="1.5.1.5"/>
    </reaction>
</comment>
<dbReference type="SUPFAM" id="SSF53223">
    <property type="entry name" value="Aminoacid dehydrogenase-like, N-terminal domain"/>
    <property type="match status" value="1"/>
</dbReference>
<keyword evidence="11" id="KW-0028">Amino-acid biosynthesis</keyword>
<gene>
    <name evidence="11" type="primary">folD</name>
    <name evidence="14" type="ORF">A3A78_02085</name>
</gene>
<dbReference type="UniPathway" id="UPA00193"/>
<dbReference type="InterPro" id="IPR020630">
    <property type="entry name" value="THF_DH/CycHdrlase_cat_dom"/>
</dbReference>
<dbReference type="Gene3D" id="3.40.50.10860">
    <property type="entry name" value="Leucine Dehydrogenase, chain A, domain 1"/>
    <property type="match status" value="2"/>
</dbReference>
<dbReference type="Gene3D" id="3.40.50.720">
    <property type="entry name" value="NAD(P)-binding Rossmann-like Domain"/>
    <property type="match status" value="2"/>
</dbReference>
<dbReference type="GO" id="GO:0004477">
    <property type="term" value="F:methenyltetrahydrofolate cyclohydrolase activity"/>
    <property type="evidence" value="ECO:0007669"/>
    <property type="project" value="UniProtKB-UniRule"/>
</dbReference>
<feature type="domain" description="Tetrahydrofolate dehydrogenase/cyclohydrolase NAD(P)-binding" evidence="13">
    <location>
        <begin position="192"/>
        <end position="310"/>
    </location>
</feature>
<dbReference type="CDD" id="cd01080">
    <property type="entry name" value="NAD_bind_m-THF_DH_Cyclohyd"/>
    <property type="match status" value="1"/>
</dbReference>
<keyword evidence="5 11" id="KW-0378">Hydrolase</keyword>
<dbReference type="InterPro" id="IPR036291">
    <property type="entry name" value="NAD(P)-bd_dom_sf"/>
</dbReference>
<dbReference type="InterPro" id="IPR020867">
    <property type="entry name" value="THF_DH/CycHdrlase_CS"/>
</dbReference>
<evidence type="ECO:0000256" key="1">
    <source>
        <dbReference type="ARBA" id="ARBA00004777"/>
    </source>
</evidence>
<dbReference type="Pfam" id="PF02882">
    <property type="entry name" value="THF_DHG_CYH_C"/>
    <property type="match status" value="1"/>
</dbReference>
<dbReference type="PROSITE" id="PS00767">
    <property type="entry name" value="THF_DHG_CYH_2"/>
    <property type="match status" value="1"/>
</dbReference>
<dbReference type="AlphaFoldDB" id="A0A1F4VF71"/>
<feature type="binding site" evidence="11">
    <location>
        <begin position="202"/>
        <end position="204"/>
    </location>
    <ligand>
        <name>NADP(+)</name>
        <dbReference type="ChEBI" id="CHEBI:58349"/>
    </ligand>
</feature>
<dbReference type="InterPro" id="IPR046346">
    <property type="entry name" value="Aminoacid_DH-like_N_sf"/>
</dbReference>
<comment type="subunit">
    <text evidence="2 11">Homodimer.</text>
</comment>
<keyword evidence="9 11" id="KW-0486">Methionine biosynthesis</keyword>
<protein>
    <recommendedName>
        <fullName evidence="11">Bifunctional protein FolD</fullName>
    </recommendedName>
    <domain>
        <recommendedName>
            <fullName evidence="11">Methylenetetrahydrofolate dehydrogenase</fullName>
            <ecNumber evidence="11">1.5.1.5</ecNumber>
        </recommendedName>
    </domain>
    <domain>
        <recommendedName>
            <fullName evidence="11">Methenyltetrahydrofolate cyclohydrolase</fullName>
            <ecNumber evidence="11">3.5.4.9</ecNumber>
        </recommendedName>
    </domain>
</protein>
<evidence type="ECO:0000256" key="10">
    <source>
        <dbReference type="ARBA" id="ARBA00023268"/>
    </source>
</evidence>
<evidence type="ECO:0000259" key="13">
    <source>
        <dbReference type="Pfam" id="PF02882"/>
    </source>
</evidence>
<dbReference type="PRINTS" id="PR00085">
    <property type="entry name" value="THFDHDRGNASE"/>
</dbReference>
<evidence type="ECO:0000256" key="9">
    <source>
        <dbReference type="ARBA" id="ARBA00023167"/>
    </source>
</evidence>
<comment type="catalytic activity">
    <reaction evidence="11">
        <text>(6R)-5,10-methenyltetrahydrofolate + H2O = (6R)-10-formyltetrahydrofolate + H(+)</text>
        <dbReference type="Rhea" id="RHEA:23700"/>
        <dbReference type="ChEBI" id="CHEBI:15377"/>
        <dbReference type="ChEBI" id="CHEBI:15378"/>
        <dbReference type="ChEBI" id="CHEBI:57455"/>
        <dbReference type="ChEBI" id="CHEBI:195366"/>
        <dbReference type="EC" id="3.5.4.9"/>
    </reaction>
</comment>
<keyword evidence="7 11" id="KW-0560">Oxidoreductase</keyword>
<accession>A0A1F4VF71</accession>
<keyword evidence="6 11" id="KW-0521">NADP</keyword>
<evidence type="ECO:0000256" key="8">
    <source>
        <dbReference type="ARBA" id="ARBA00023102"/>
    </source>
</evidence>
<reference evidence="14 15" key="1">
    <citation type="journal article" date="2016" name="Nat. Commun.">
        <title>Thousands of microbial genomes shed light on interconnected biogeochemical processes in an aquifer system.</title>
        <authorList>
            <person name="Anantharaman K."/>
            <person name="Brown C.T."/>
            <person name="Hug L.A."/>
            <person name="Sharon I."/>
            <person name="Castelle C.J."/>
            <person name="Probst A.J."/>
            <person name="Thomas B.C."/>
            <person name="Singh A."/>
            <person name="Wilkins M.J."/>
            <person name="Karaoz U."/>
            <person name="Brodie E.L."/>
            <person name="Williams K.H."/>
            <person name="Hubbard S.S."/>
            <person name="Banfield J.F."/>
        </authorList>
    </citation>
    <scope>NUCLEOTIDE SEQUENCE [LARGE SCALE GENOMIC DNA]</scope>
</reference>
<evidence type="ECO:0000313" key="15">
    <source>
        <dbReference type="Proteomes" id="UP000176504"/>
    </source>
</evidence>
<dbReference type="GO" id="GO:0009086">
    <property type="term" value="P:methionine biosynthetic process"/>
    <property type="evidence" value="ECO:0007669"/>
    <property type="project" value="UniProtKB-KW"/>
</dbReference>
<dbReference type="InterPro" id="IPR020631">
    <property type="entry name" value="THF_DH/CycHdrlase_NAD-bd_dom"/>
</dbReference>
<comment type="similarity">
    <text evidence="11">Belongs to the tetrahydrofolate dehydrogenase/cyclohydrolase family.</text>
</comment>
<dbReference type="EMBL" id="MEVI01000001">
    <property type="protein sequence ID" value="OGC55805.1"/>
    <property type="molecule type" value="Genomic_DNA"/>
</dbReference>
<comment type="caution">
    <text evidence="11">Lacks conserved residue(s) required for the propagation of feature annotation.</text>
</comment>
<keyword evidence="8 11" id="KW-0368">Histidine biosynthesis</keyword>
<dbReference type="EC" id="1.5.1.5" evidence="11"/>
<evidence type="ECO:0000259" key="12">
    <source>
        <dbReference type="Pfam" id="PF00763"/>
    </source>
</evidence>
<evidence type="ECO:0000256" key="4">
    <source>
        <dbReference type="ARBA" id="ARBA00022755"/>
    </source>
</evidence>
<dbReference type="Pfam" id="PF00763">
    <property type="entry name" value="THF_DHG_CYH"/>
    <property type="match status" value="1"/>
</dbReference>
<organism evidence="14 15">
    <name type="scientific">candidate division WWE3 bacterium RIFCSPLOWO2_01_FULL_41_18</name>
    <dbReference type="NCBI Taxonomy" id="1802625"/>
    <lineage>
        <taxon>Bacteria</taxon>
        <taxon>Katanobacteria</taxon>
    </lineage>
</organism>
<keyword evidence="10 11" id="KW-0511">Multifunctional enzyme</keyword>
<dbReference type="EC" id="3.5.4.9" evidence="11"/>
<dbReference type="InterPro" id="IPR000672">
    <property type="entry name" value="THF_DH/CycHdrlase"/>
</dbReference>
<dbReference type="Proteomes" id="UP000176504">
    <property type="component" value="Unassembled WGS sequence"/>
</dbReference>
<proteinExistence type="inferred from homology"/>
<dbReference type="PANTHER" id="PTHR48099:SF5">
    <property type="entry name" value="C-1-TETRAHYDROFOLATE SYNTHASE, CYTOPLASMIC"/>
    <property type="match status" value="1"/>
</dbReference>
<comment type="function">
    <text evidence="11">Catalyzes the oxidation of 5,10-methylenetetrahydrofolate to 5,10-methenyltetrahydrofolate and then the hydrolysis of 5,10-methenyltetrahydrofolate to 10-formyltetrahydrofolate.</text>
</comment>
<dbReference type="FunFam" id="3.40.50.10860:FF:000005">
    <property type="entry name" value="C-1-tetrahydrofolate synthase, cytoplasmic, putative"/>
    <property type="match status" value="1"/>
</dbReference>
<keyword evidence="3 11" id="KW-0554">One-carbon metabolism</keyword>
<sequence length="312" mass="33920">MAAQIINGKEIAAQILSEVKSEILKNKLNLKLAIIQIGEDEATNIYIKNKIKRADEVGIKTELHKYQNDITEEEVGNLIQKLNVDSSVTGFFIQTPIPSHLDLLKLVSKIDSKKDIDGMNPYNLGALLQGRSSVLVSATAEAVLKTLEYAYVCHTGLDPCHSGPDPESISLDPGLRRDDKVKDTAQPDISNPLMGKHAVIIGRSLILGKPLSALLLNKDCTVTLCHSKTKNLKEICKQADILVTGTGLSDFMKKDFVKEGVFVIDCGSPKAEVDFNNVIMRAGYITPVPGGIGPITIASLLKNCLKAHNLQQ</sequence>
<evidence type="ECO:0000256" key="2">
    <source>
        <dbReference type="ARBA" id="ARBA00011738"/>
    </source>
</evidence>
<dbReference type="SUPFAM" id="SSF51735">
    <property type="entry name" value="NAD(P)-binding Rossmann-fold domains"/>
    <property type="match status" value="1"/>
</dbReference>
<evidence type="ECO:0000256" key="7">
    <source>
        <dbReference type="ARBA" id="ARBA00023002"/>
    </source>
</evidence>